<keyword evidence="1" id="KW-0812">Transmembrane</keyword>
<dbReference type="AlphaFoldDB" id="A0A806KMX4"/>
<feature type="transmembrane region" description="Helical" evidence="1">
    <location>
        <begin position="42"/>
        <end position="62"/>
    </location>
</feature>
<accession>A0A806KMX4</accession>
<evidence type="ECO:0000256" key="1">
    <source>
        <dbReference type="SAM" id="Phobius"/>
    </source>
</evidence>
<feature type="transmembrane region" description="Helical" evidence="1">
    <location>
        <begin position="74"/>
        <end position="92"/>
    </location>
</feature>
<proteinExistence type="predicted"/>
<protein>
    <submittedName>
        <fullName evidence="2">Uncharacterized protein</fullName>
    </submittedName>
</protein>
<dbReference type="EMBL" id="JQ844171">
    <property type="protein sequence ID" value="AGS51798.1"/>
    <property type="molecule type" value="Genomic_DNA"/>
</dbReference>
<reference evidence="2" key="1">
    <citation type="submission" date="2012-03" db="EMBL/GenBank/DDBJ databases">
        <title>Functional metagenomics reveals considerable lignocellulase gene clusters in the gut microbiome of a wood-feeding higher termite.</title>
        <authorList>
            <person name="Liu N."/>
        </authorList>
    </citation>
    <scope>NUCLEOTIDE SEQUENCE</scope>
</reference>
<organism evidence="2">
    <name type="scientific">uncultured bacterium contig00053</name>
    <dbReference type="NCBI Taxonomy" id="1181537"/>
    <lineage>
        <taxon>Bacteria</taxon>
        <taxon>environmental samples</taxon>
    </lineage>
</organism>
<sequence>MPSQSPAFPAKIPQMAENNAPVTQIAKFFANRDEFSIKNIRANLWAAILVFPLCQIMSNLRIFDIGITVLGFRYHEYMLFTYGFGWLVLFFLPK</sequence>
<keyword evidence="1" id="KW-1133">Transmembrane helix</keyword>
<keyword evidence="1" id="KW-0472">Membrane</keyword>
<evidence type="ECO:0000313" key="2">
    <source>
        <dbReference type="EMBL" id="AGS51798.1"/>
    </source>
</evidence>
<name>A0A806KMX4_9BACT</name>